<evidence type="ECO:0000313" key="5">
    <source>
        <dbReference type="Proteomes" id="UP001244341"/>
    </source>
</evidence>
<keyword evidence="5" id="KW-1185">Reference proteome</keyword>
<evidence type="ECO:0000313" key="4">
    <source>
        <dbReference type="EMBL" id="WIA13536.1"/>
    </source>
</evidence>
<dbReference type="Pfam" id="PF11976">
    <property type="entry name" value="Rad60-SLD"/>
    <property type="match status" value="2"/>
</dbReference>
<feature type="domain" description="Fe2OG dioxygenase" evidence="3">
    <location>
        <begin position="153"/>
        <end position="267"/>
    </location>
</feature>
<proteinExistence type="predicted"/>
<dbReference type="Gene3D" id="3.10.20.90">
    <property type="entry name" value="Phosphatidylinositol 3-kinase Catalytic Subunit, Chain A, domain 1"/>
    <property type="match status" value="2"/>
</dbReference>
<evidence type="ECO:0008006" key="6">
    <source>
        <dbReference type="Google" id="ProtNLM"/>
    </source>
</evidence>
<sequence>MASKPINLGRDPPSALFKQLVKNSFAIIDNPFDSITLEALDVLAEWFQLPGDTKQAAATAAAGTAAAGRGFFALPDKEVLEVKQGWGPAGVQQDVRLVVREAFASLQKVAATVLRSLFSSNADSGLQATEQKLESWIGQPAATTSGSSSSSSSSSSVLHVSSYTCSSTNTPRELGGTEQHVDRGLLTVIADTGPGLQVLARDGAWTPVTPSPQQLVVLVGHTLSWATAGRLPEAVHRIVPASACSSSSSNSSSSGGPRLSLAFKLRAAPHAAFAPAAITGTPNKQLDSRYRALKRTHELMAAFDATHLSLHNSAVQQQQQQQQQQQPRSKRPCIGSVAAAQPQQHRMISISVMNQTGREVFFKLQDSIHMERLMEMYAKHAQIDNCAYRYLFDGQRLYPRNTPRELHMEDGNGFAIVDKPTASVTADALDVLTEWFQLPSGTKQAAATAAAGRGFFALPDKEVLEVKQGWGPAGVQSTARLAANSEFNELNSVASNMLQLLFSSGADSPLRASPQQVQAWLGQPQAGPVASSTTSSSSTARSNSSSSSSVLHVSSYRSSSESRAQHVLGGSEQHVDRGLLTVIADTGPGLQVLARDGAWTPVTPSPQQLVVLVGHTLSWATAGRLPAAVHRVVLPDAASSSSSSSGSPRLSLAFKLQAAPDARFAPAAITGTPSQELDSRFRAPKRTRDLMAAFDAVHDSIHNSGPVKQQQQQQQQQPKSKRSRTSSAAAAQPKEPRSLCISVKNTRGQEVAFKVKENTRMERVFDMYVRTLQIKEYVNYLFDGERIKGVDTPKYLAMRDGDIVDAFIEQHGD</sequence>
<dbReference type="PROSITE" id="PS50053">
    <property type="entry name" value="UBIQUITIN_2"/>
    <property type="match status" value="1"/>
</dbReference>
<organism evidence="4 5">
    <name type="scientific">Tetradesmus obliquus</name>
    <name type="common">Green alga</name>
    <name type="synonym">Acutodesmus obliquus</name>
    <dbReference type="NCBI Taxonomy" id="3088"/>
    <lineage>
        <taxon>Eukaryota</taxon>
        <taxon>Viridiplantae</taxon>
        <taxon>Chlorophyta</taxon>
        <taxon>core chlorophytes</taxon>
        <taxon>Chlorophyceae</taxon>
        <taxon>CS clade</taxon>
        <taxon>Sphaeropleales</taxon>
        <taxon>Scenedesmaceae</taxon>
        <taxon>Tetradesmus</taxon>
    </lineage>
</organism>
<dbReference type="PROSITE" id="PS51471">
    <property type="entry name" value="FE2OG_OXY"/>
    <property type="match status" value="2"/>
</dbReference>
<dbReference type="SUPFAM" id="SSF54236">
    <property type="entry name" value="Ubiquitin-like"/>
    <property type="match status" value="2"/>
</dbReference>
<feature type="domain" description="Fe2OG dioxygenase" evidence="3">
    <location>
        <begin position="546"/>
        <end position="658"/>
    </location>
</feature>
<feature type="region of interest" description="Disordered" evidence="1">
    <location>
        <begin position="513"/>
        <end position="555"/>
    </location>
</feature>
<name>A0ABY8TZ53_TETOB</name>
<dbReference type="PANTHER" id="PTHR47990">
    <property type="entry name" value="2-OXOGLUTARATE (2OG) AND FE(II)-DEPENDENT OXYGENASE SUPERFAMILY PROTEIN-RELATED"/>
    <property type="match status" value="1"/>
</dbReference>
<evidence type="ECO:0000259" key="2">
    <source>
        <dbReference type="PROSITE" id="PS50053"/>
    </source>
</evidence>
<feature type="region of interest" description="Disordered" evidence="1">
    <location>
        <begin position="702"/>
        <end position="738"/>
    </location>
</feature>
<dbReference type="Pfam" id="PF03171">
    <property type="entry name" value="2OG-FeII_Oxy"/>
    <property type="match status" value="2"/>
</dbReference>
<feature type="compositionally biased region" description="Low complexity" evidence="1">
    <location>
        <begin position="316"/>
        <end position="326"/>
    </location>
</feature>
<feature type="region of interest" description="Disordered" evidence="1">
    <location>
        <begin position="312"/>
        <end position="332"/>
    </location>
</feature>
<dbReference type="EMBL" id="CP126211">
    <property type="protein sequence ID" value="WIA13536.1"/>
    <property type="molecule type" value="Genomic_DNA"/>
</dbReference>
<dbReference type="InterPro" id="IPR005123">
    <property type="entry name" value="Oxoglu/Fe-dep_dioxygenase_dom"/>
</dbReference>
<dbReference type="Gene3D" id="2.60.120.330">
    <property type="entry name" value="B-lactam Antibiotic, Isopenicillin N Synthase, Chain"/>
    <property type="match status" value="2"/>
</dbReference>
<dbReference type="SUPFAM" id="SSF51197">
    <property type="entry name" value="Clavaminate synthase-like"/>
    <property type="match status" value="2"/>
</dbReference>
<evidence type="ECO:0000259" key="3">
    <source>
        <dbReference type="PROSITE" id="PS51471"/>
    </source>
</evidence>
<reference evidence="4 5" key="1">
    <citation type="submission" date="2023-05" db="EMBL/GenBank/DDBJ databases">
        <title>A 100% complete, gapless, phased diploid assembly of the Scenedesmus obliquus UTEX 3031 genome.</title>
        <authorList>
            <person name="Biondi T.C."/>
            <person name="Hanschen E.R."/>
            <person name="Kwon T."/>
            <person name="Eng W."/>
            <person name="Kruse C.P.S."/>
            <person name="Koehler S.I."/>
            <person name="Kunde Y."/>
            <person name="Gleasner C.D."/>
            <person name="You Mak K.T."/>
            <person name="Polle J."/>
            <person name="Hovde B.T."/>
            <person name="Starkenburg S.R."/>
        </authorList>
    </citation>
    <scope>NUCLEOTIDE SEQUENCE [LARGE SCALE GENOMIC DNA]</scope>
    <source>
        <strain evidence="4 5">DOE0152z</strain>
    </source>
</reference>
<dbReference type="InterPro" id="IPR000626">
    <property type="entry name" value="Ubiquitin-like_dom"/>
</dbReference>
<dbReference type="InterPro" id="IPR029071">
    <property type="entry name" value="Ubiquitin-like_domsf"/>
</dbReference>
<gene>
    <name evidence="4" type="ORF">OEZ85_007108</name>
</gene>
<dbReference type="InterPro" id="IPR044861">
    <property type="entry name" value="IPNS-like_FE2OG_OXY"/>
</dbReference>
<feature type="domain" description="Ubiquitin-like" evidence="2">
    <location>
        <begin position="348"/>
        <end position="423"/>
    </location>
</feature>
<protein>
    <recommendedName>
        <fullName evidence="6">Ubiquitin-like domain-containing protein</fullName>
    </recommendedName>
</protein>
<dbReference type="Proteomes" id="UP001244341">
    <property type="component" value="Chromosome 4b"/>
</dbReference>
<dbReference type="InterPro" id="IPR050231">
    <property type="entry name" value="Iron_ascorbate_oxido_reductase"/>
</dbReference>
<feature type="compositionally biased region" description="Low complexity" evidence="1">
    <location>
        <begin position="529"/>
        <end position="555"/>
    </location>
</feature>
<evidence type="ECO:0000256" key="1">
    <source>
        <dbReference type="SAM" id="MobiDB-lite"/>
    </source>
</evidence>
<dbReference type="InterPro" id="IPR027443">
    <property type="entry name" value="IPNS-like_sf"/>
</dbReference>
<dbReference type="InterPro" id="IPR022617">
    <property type="entry name" value="Rad60/SUMO-like_dom"/>
</dbReference>
<accession>A0ABY8TZ53</accession>